<comment type="caution">
    <text evidence="1">The sequence shown here is derived from an EMBL/GenBank/DDBJ whole genome shotgun (WGS) entry which is preliminary data.</text>
</comment>
<dbReference type="RefSeq" id="WP_261236770.1">
    <property type="nucleotide sequence ID" value="NZ_JAMXFA010000035.1"/>
</dbReference>
<dbReference type="Proteomes" id="UP001525961">
    <property type="component" value="Unassembled WGS sequence"/>
</dbReference>
<gene>
    <name evidence="1" type="ORF">NG792_21585</name>
</gene>
<proteinExistence type="predicted"/>
<reference evidence="1 2" key="1">
    <citation type="journal article" date="2022" name="Front. Microbiol.">
        <title>High genomic differentiation and limited gene flow indicate recent cryptic speciation within the genus Laspinema (cyanobacteria).</title>
        <authorList>
            <person name="Stanojkovic A."/>
            <person name="Skoupy S."/>
            <person name="Skaloud P."/>
            <person name="Dvorak P."/>
        </authorList>
    </citation>
    <scope>NUCLEOTIDE SEQUENCE [LARGE SCALE GENOMIC DNA]</scope>
    <source>
        <strain evidence="1 2">D3b</strain>
    </source>
</reference>
<dbReference type="EMBL" id="JAMXFA010000035">
    <property type="protein sequence ID" value="MCT7980318.1"/>
    <property type="molecule type" value="Genomic_DNA"/>
</dbReference>
<sequence>MGSPLPGIKTRWGGNKYPDSRVELVRGFGRGDRLVLSRFFPLILGVKLTPGRHGLKTLSTVGQSVIIDSELNLYGE</sequence>
<protein>
    <submittedName>
        <fullName evidence="1">Uncharacterized protein</fullName>
    </submittedName>
</protein>
<name>A0ABT2NC90_9CYAN</name>
<evidence type="ECO:0000313" key="1">
    <source>
        <dbReference type="EMBL" id="MCT7980318.1"/>
    </source>
</evidence>
<keyword evidence="2" id="KW-1185">Reference proteome</keyword>
<accession>A0ABT2NC90</accession>
<evidence type="ECO:0000313" key="2">
    <source>
        <dbReference type="Proteomes" id="UP001525961"/>
    </source>
</evidence>
<organism evidence="1 2">
    <name type="scientific">Laspinema olomoucense D3b</name>
    <dbReference type="NCBI Taxonomy" id="2953688"/>
    <lineage>
        <taxon>Bacteria</taxon>
        <taxon>Bacillati</taxon>
        <taxon>Cyanobacteriota</taxon>
        <taxon>Cyanophyceae</taxon>
        <taxon>Oscillatoriophycideae</taxon>
        <taxon>Oscillatoriales</taxon>
        <taxon>Laspinemataceae</taxon>
        <taxon>Laspinema</taxon>
        <taxon>Laspinema olomoucense</taxon>
    </lineage>
</organism>